<evidence type="ECO:0008006" key="4">
    <source>
        <dbReference type="Google" id="ProtNLM"/>
    </source>
</evidence>
<feature type="chain" id="PRO_5045661260" description="Lipoprotein" evidence="1">
    <location>
        <begin position="24"/>
        <end position="233"/>
    </location>
</feature>
<accession>A0ABY4YVN5</accession>
<organism evidence="2 3">
    <name type="scientific">Ornithinimicrobium faecis</name>
    <dbReference type="NCBI Taxonomy" id="2934158"/>
    <lineage>
        <taxon>Bacteria</taxon>
        <taxon>Bacillati</taxon>
        <taxon>Actinomycetota</taxon>
        <taxon>Actinomycetes</taxon>
        <taxon>Micrococcales</taxon>
        <taxon>Ornithinimicrobiaceae</taxon>
        <taxon>Ornithinimicrobium</taxon>
    </lineage>
</organism>
<name>A0ABY4YVN5_9MICO</name>
<evidence type="ECO:0000256" key="1">
    <source>
        <dbReference type="SAM" id="SignalP"/>
    </source>
</evidence>
<reference evidence="2" key="1">
    <citation type="submission" date="2022-06" db="EMBL/GenBank/DDBJ databases">
        <title>Ornithinimicrobium HY1793.</title>
        <authorList>
            <person name="Huang Y."/>
        </authorList>
    </citation>
    <scope>NUCLEOTIDE SEQUENCE</scope>
    <source>
        <strain evidence="2">HY1793</strain>
    </source>
</reference>
<dbReference type="PROSITE" id="PS51257">
    <property type="entry name" value="PROKAR_LIPOPROTEIN"/>
    <property type="match status" value="1"/>
</dbReference>
<protein>
    <recommendedName>
        <fullName evidence="4">Lipoprotein</fullName>
    </recommendedName>
</protein>
<proteinExistence type="predicted"/>
<evidence type="ECO:0000313" key="3">
    <source>
        <dbReference type="Proteomes" id="UP001056455"/>
    </source>
</evidence>
<gene>
    <name evidence="2" type="ORF">NF556_01840</name>
</gene>
<dbReference type="EMBL" id="CP099489">
    <property type="protein sequence ID" value="USQ80433.1"/>
    <property type="molecule type" value="Genomic_DNA"/>
</dbReference>
<feature type="signal peptide" evidence="1">
    <location>
        <begin position="1"/>
        <end position="23"/>
    </location>
</feature>
<keyword evidence="3" id="KW-1185">Reference proteome</keyword>
<evidence type="ECO:0000313" key="2">
    <source>
        <dbReference type="EMBL" id="USQ80433.1"/>
    </source>
</evidence>
<dbReference type="RefSeq" id="WP_252593809.1">
    <property type="nucleotide sequence ID" value="NZ_CP099489.1"/>
</dbReference>
<sequence length="233" mass="25592">MKTVPSVTAALTSLLLAVGLAGCGDGPTAQEVQGEHRDAAATAQQAIEAELAPLAQTGEELASATRDSCETGQHNWKIDDPYDVRCTMEVYRAYRLTGEDFRPVADAVTDTFPECADSDAEATLTDYWDKLKGTETQNFEGPYRPDYLPSYRLDCADDSDVRLTVTGWATLPADEITRDQGEYGLGQPCVNSTETNPCEWDGQPARRIWEFDAAKETGWIVFVEGSQEYARTD</sequence>
<keyword evidence="1" id="KW-0732">Signal</keyword>
<dbReference type="Proteomes" id="UP001056455">
    <property type="component" value="Chromosome"/>
</dbReference>